<dbReference type="AlphaFoldDB" id="A0AAD9QBY0"/>
<reference evidence="1" key="2">
    <citation type="journal article" date="2023" name="Science">
        <title>Genomic signatures of disease resistance in endangered staghorn corals.</title>
        <authorList>
            <person name="Vollmer S.V."/>
            <person name="Selwyn J.D."/>
            <person name="Despard B.A."/>
            <person name="Roesel C.L."/>
        </authorList>
    </citation>
    <scope>NUCLEOTIDE SEQUENCE</scope>
    <source>
        <strain evidence="1">K2</strain>
    </source>
</reference>
<name>A0AAD9QBY0_ACRCE</name>
<dbReference type="EMBL" id="JARQWQ010000044">
    <property type="protein sequence ID" value="KAK2558369.1"/>
    <property type="molecule type" value="Genomic_DNA"/>
</dbReference>
<gene>
    <name evidence="1" type="ORF">P5673_019062</name>
</gene>
<accession>A0AAD9QBY0</accession>
<reference evidence="1" key="1">
    <citation type="journal article" date="2023" name="G3 (Bethesda)">
        <title>Whole genome assembly and annotation of the endangered Caribbean coral Acropora cervicornis.</title>
        <authorList>
            <person name="Selwyn J.D."/>
            <person name="Vollmer S.V."/>
        </authorList>
    </citation>
    <scope>NUCLEOTIDE SEQUENCE</scope>
    <source>
        <strain evidence="1">K2</strain>
    </source>
</reference>
<dbReference type="Proteomes" id="UP001249851">
    <property type="component" value="Unassembled WGS sequence"/>
</dbReference>
<keyword evidence="2" id="KW-1185">Reference proteome</keyword>
<sequence length="64" mass="7059">MTAVFCRDSGFQGAVKRDATIRDELFREFSTLLVSFAGGLIGDRLDLDLDLILADLILDAAKLR</sequence>
<evidence type="ECO:0000313" key="1">
    <source>
        <dbReference type="EMBL" id="KAK2558369.1"/>
    </source>
</evidence>
<organism evidence="1 2">
    <name type="scientific">Acropora cervicornis</name>
    <name type="common">Staghorn coral</name>
    <dbReference type="NCBI Taxonomy" id="6130"/>
    <lineage>
        <taxon>Eukaryota</taxon>
        <taxon>Metazoa</taxon>
        <taxon>Cnidaria</taxon>
        <taxon>Anthozoa</taxon>
        <taxon>Hexacorallia</taxon>
        <taxon>Scleractinia</taxon>
        <taxon>Astrocoeniina</taxon>
        <taxon>Acroporidae</taxon>
        <taxon>Acropora</taxon>
    </lineage>
</organism>
<proteinExistence type="predicted"/>
<protein>
    <submittedName>
        <fullName evidence="1">Uncharacterized protein</fullName>
    </submittedName>
</protein>
<comment type="caution">
    <text evidence="1">The sequence shown here is derived from an EMBL/GenBank/DDBJ whole genome shotgun (WGS) entry which is preliminary data.</text>
</comment>
<evidence type="ECO:0000313" key="2">
    <source>
        <dbReference type="Proteomes" id="UP001249851"/>
    </source>
</evidence>